<dbReference type="RefSeq" id="XP_052945476.1">
    <property type="nucleotide sequence ID" value="XM_053092912.1"/>
</dbReference>
<keyword evidence="1" id="KW-0732">Signal</keyword>
<feature type="signal peptide" evidence="1">
    <location>
        <begin position="1"/>
        <end position="18"/>
    </location>
</feature>
<evidence type="ECO:0000313" key="3">
    <source>
        <dbReference type="Proteomes" id="UP001164286"/>
    </source>
</evidence>
<dbReference type="AlphaFoldDB" id="A0AA38LVG8"/>
<dbReference type="GeneID" id="77732117"/>
<feature type="chain" id="PRO_5041452907" evidence="1">
    <location>
        <begin position="19"/>
        <end position="257"/>
    </location>
</feature>
<gene>
    <name evidence="2" type="ORF">MKK02DRAFT_44397</name>
</gene>
<evidence type="ECO:0000313" key="2">
    <source>
        <dbReference type="EMBL" id="KAI9635699.1"/>
    </source>
</evidence>
<comment type="caution">
    <text evidence="2">The sequence shown here is derived from an EMBL/GenBank/DDBJ whole genome shotgun (WGS) entry which is preliminary data.</text>
</comment>
<organism evidence="2 3">
    <name type="scientific">Dioszegia hungarica</name>
    <dbReference type="NCBI Taxonomy" id="4972"/>
    <lineage>
        <taxon>Eukaryota</taxon>
        <taxon>Fungi</taxon>
        <taxon>Dikarya</taxon>
        <taxon>Basidiomycota</taxon>
        <taxon>Agaricomycotina</taxon>
        <taxon>Tremellomycetes</taxon>
        <taxon>Tremellales</taxon>
        <taxon>Bulleribasidiaceae</taxon>
        <taxon>Dioszegia</taxon>
    </lineage>
</organism>
<dbReference type="EMBL" id="JAKWFO010000005">
    <property type="protein sequence ID" value="KAI9635699.1"/>
    <property type="molecule type" value="Genomic_DNA"/>
</dbReference>
<evidence type="ECO:0000256" key="1">
    <source>
        <dbReference type="SAM" id="SignalP"/>
    </source>
</evidence>
<protein>
    <submittedName>
        <fullName evidence="2">Uncharacterized protein</fullName>
    </submittedName>
</protein>
<accession>A0AA38LVG8</accession>
<reference evidence="2" key="1">
    <citation type="journal article" date="2022" name="G3 (Bethesda)">
        <title>High quality genome of the basidiomycete yeast Dioszegia hungarica PDD-24b-2 isolated from cloud water.</title>
        <authorList>
            <person name="Jarrige D."/>
            <person name="Haridas S."/>
            <person name="Bleykasten-Grosshans C."/>
            <person name="Joly M."/>
            <person name="Nadalig T."/>
            <person name="Sancelme M."/>
            <person name="Vuilleumier S."/>
            <person name="Grigoriev I.V."/>
            <person name="Amato P."/>
            <person name="Bringel F."/>
        </authorList>
    </citation>
    <scope>NUCLEOTIDE SEQUENCE</scope>
    <source>
        <strain evidence="2">PDD-24b-2</strain>
    </source>
</reference>
<sequence>MKLSLLLTSLVTFTMATAYMDVNPPASTLAERSHTGELEDCFTNAECMQKGLPLRAPRRRGRNEARAPMVSPIPVTGRLQVFDQSGASMGFVSASRNAYGEYGVSTSNPLFVTLNRATSGSQDVMTVRSAVGYSNLAAVAGFANTNNNFGTGSFNYAYLSGSNSQTPVGSRPVSLPNSFSDASAFSTQRELESAIFRYNPVTMAVTPHWINADGSAPATFFVFVPSDGGFLALTGDVASFRSTFGTGSQVTMKLVIS</sequence>
<dbReference type="Proteomes" id="UP001164286">
    <property type="component" value="Unassembled WGS sequence"/>
</dbReference>
<proteinExistence type="predicted"/>
<keyword evidence="3" id="KW-1185">Reference proteome</keyword>
<name>A0AA38LVG8_9TREE</name>